<dbReference type="SMART" id="SM00631">
    <property type="entry name" value="Zn_pept"/>
    <property type="match status" value="1"/>
</dbReference>
<dbReference type="GO" id="GO:0005615">
    <property type="term" value="C:extracellular space"/>
    <property type="evidence" value="ECO:0007669"/>
    <property type="project" value="TreeGrafter"/>
</dbReference>
<organism evidence="19 20">
    <name type="scientific">Clathrus columnatus</name>
    <dbReference type="NCBI Taxonomy" id="1419009"/>
    <lineage>
        <taxon>Eukaryota</taxon>
        <taxon>Fungi</taxon>
        <taxon>Dikarya</taxon>
        <taxon>Basidiomycota</taxon>
        <taxon>Agaricomycotina</taxon>
        <taxon>Agaricomycetes</taxon>
        <taxon>Phallomycetidae</taxon>
        <taxon>Phallales</taxon>
        <taxon>Clathraceae</taxon>
        <taxon>Clathrus</taxon>
    </lineage>
</organism>
<keyword evidence="4" id="KW-0964">Secreted</keyword>
<comment type="similarity">
    <text evidence="3 16">Belongs to the peptidase M14 family.</text>
</comment>
<evidence type="ECO:0000256" key="17">
    <source>
        <dbReference type="SAM" id="SignalP"/>
    </source>
</evidence>
<evidence type="ECO:0000256" key="11">
    <source>
        <dbReference type="ARBA" id="ARBA00023049"/>
    </source>
</evidence>
<keyword evidence="5" id="KW-0121">Carboxypeptidase</keyword>
<evidence type="ECO:0000256" key="10">
    <source>
        <dbReference type="ARBA" id="ARBA00022833"/>
    </source>
</evidence>
<evidence type="ECO:0000256" key="16">
    <source>
        <dbReference type="PROSITE-ProRule" id="PRU01379"/>
    </source>
</evidence>
<comment type="caution">
    <text evidence="19">The sequence shown here is derived from an EMBL/GenBank/DDBJ whole genome shotgun (WGS) entry which is preliminary data.</text>
</comment>
<comment type="cofactor">
    <cofactor evidence="1">
        <name>Zn(2+)</name>
        <dbReference type="ChEBI" id="CHEBI:29105"/>
    </cofactor>
</comment>
<gene>
    <name evidence="19" type="ORF">Clacol_007046</name>
</gene>
<evidence type="ECO:0000256" key="7">
    <source>
        <dbReference type="ARBA" id="ARBA00022723"/>
    </source>
</evidence>
<dbReference type="InterPro" id="IPR057246">
    <property type="entry name" value="CARBOXYPEPT_ZN_1"/>
</dbReference>
<evidence type="ECO:0000256" key="9">
    <source>
        <dbReference type="ARBA" id="ARBA00022801"/>
    </source>
</evidence>
<dbReference type="PRINTS" id="PR00765">
    <property type="entry name" value="CRBOXYPTASEA"/>
</dbReference>
<evidence type="ECO:0000256" key="13">
    <source>
        <dbReference type="ARBA" id="ARBA00025210"/>
    </source>
</evidence>
<dbReference type="PANTHER" id="PTHR11705">
    <property type="entry name" value="PROTEASE FAMILY M14 CARBOXYPEPTIDASE A,B"/>
    <property type="match status" value="1"/>
</dbReference>
<dbReference type="Gene3D" id="3.40.630.10">
    <property type="entry name" value="Zn peptidases"/>
    <property type="match status" value="2"/>
</dbReference>
<feature type="domain" description="Peptidase M14" evidence="18">
    <location>
        <begin position="52"/>
        <end position="316"/>
    </location>
</feature>
<evidence type="ECO:0000256" key="1">
    <source>
        <dbReference type="ARBA" id="ARBA00001947"/>
    </source>
</evidence>
<sequence length="329" mass="37281">MFWERNTVLLLLSFLSSINCLPQQIPLQWSDQSPVNTSLLNDPFSDWTFHETYHPLREVEQYIHTVAAFRSDSVKLDYIGWSNEKRPLTALSITHADKTKKKLKKTIKKPAFVIMGAQHAREWIATSAALYIAHTLLLDKKNPHSINKLLDDFSEQGYGWEPSSSPHEGPCAPWYPGEYPFQAPEVRALADYFNNTKDIVAFIDLRSYGQMISIPYSYSCDTMPRDAEDILEAAYGAAAASKAVHGLSMKVGQLCNTLYRAPGNVVDWMYEENHVKYSYAVHLRDTGTYGYVLPTRHIKPAGEETAGLISYLAKFILEDLEFCVQPCNS</sequence>
<feature type="chain" id="PRO_5043663391" description="Inactive metallocarboxypeptidase ECM14" evidence="17">
    <location>
        <begin position="21"/>
        <end position="329"/>
    </location>
</feature>
<evidence type="ECO:0000256" key="6">
    <source>
        <dbReference type="ARBA" id="ARBA00022670"/>
    </source>
</evidence>
<dbReference type="FunFam" id="3.40.630.10:FF:000084">
    <property type="entry name" value="Carboxypeptidase B2"/>
    <property type="match status" value="1"/>
</dbReference>
<evidence type="ECO:0000313" key="20">
    <source>
        <dbReference type="Proteomes" id="UP001050691"/>
    </source>
</evidence>
<proteinExistence type="inferred from homology"/>
<evidence type="ECO:0000256" key="3">
    <source>
        <dbReference type="ARBA" id="ARBA00005988"/>
    </source>
</evidence>
<comment type="function">
    <text evidence="13">Inactive carboxypeptidase that may play a role in cell wall organization and biogenesis.</text>
</comment>
<keyword evidence="12" id="KW-1015">Disulfide bond</keyword>
<dbReference type="AlphaFoldDB" id="A0AAV5AK19"/>
<keyword evidence="20" id="KW-1185">Reference proteome</keyword>
<comment type="subcellular location">
    <subcellularLocation>
        <location evidence="2">Secreted</location>
    </subcellularLocation>
</comment>
<keyword evidence="10" id="KW-0862">Zinc</keyword>
<feature type="signal peptide" evidence="17">
    <location>
        <begin position="1"/>
        <end position="20"/>
    </location>
</feature>
<evidence type="ECO:0000256" key="14">
    <source>
        <dbReference type="ARBA" id="ARBA00026187"/>
    </source>
</evidence>
<dbReference type="GO" id="GO:0008270">
    <property type="term" value="F:zinc ion binding"/>
    <property type="evidence" value="ECO:0007669"/>
    <property type="project" value="InterPro"/>
</dbReference>
<dbReference type="InterPro" id="IPR000834">
    <property type="entry name" value="Peptidase_M14"/>
</dbReference>
<evidence type="ECO:0000256" key="12">
    <source>
        <dbReference type="ARBA" id="ARBA00023157"/>
    </source>
</evidence>
<dbReference type="Pfam" id="PF00246">
    <property type="entry name" value="Peptidase_M14"/>
    <property type="match status" value="2"/>
</dbReference>
<evidence type="ECO:0000259" key="18">
    <source>
        <dbReference type="PROSITE" id="PS52035"/>
    </source>
</evidence>
<comment type="caution">
    <text evidence="16">Lacks conserved residue(s) required for the propagation of feature annotation.</text>
</comment>
<dbReference type="Proteomes" id="UP001050691">
    <property type="component" value="Unassembled WGS sequence"/>
</dbReference>
<accession>A0AAV5AK19</accession>
<dbReference type="EMBL" id="BPWL01000008">
    <property type="protein sequence ID" value="GJJ12801.1"/>
    <property type="molecule type" value="Genomic_DNA"/>
</dbReference>
<dbReference type="SUPFAM" id="SSF53187">
    <property type="entry name" value="Zn-dependent exopeptidases"/>
    <property type="match status" value="1"/>
</dbReference>
<evidence type="ECO:0000256" key="8">
    <source>
        <dbReference type="ARBA" id="ARBA00022729"/>
    </source>
</evidence>
<dbReference type="GO" id="GO:0006508">
    <property type="term" value="P:proteolysis"/>
    <property type="evidence" value="ECO:0007669"/>
    <property type="project" value="UniProtKB-KW"/>
</dbReference>
<keyword evidence="7" id="KW-0479">Metal-binding</keyword>
<keyword evidence="6" id="KW-0645">Protease</keyword>
<name>A0AAV5AK19_9AGAM</name>
<keyword evidence="11" id="KW-0482">Metalloprotease</keyword>
<keyword evidence="8 17" id="KW-0732">Signal</keyword>
<dbReference type="PROSITE" id="PS52035">
    <property type="entry name" value="PEPTIDASE_M14"/>
    <property type="match status" value="1"/>
</dbReference>
<protein>
    <recommendedName>
        <fullName evidence="14">Inactive metallocarboxypeptidase ECM14</fullName>
    </recommendedName>
    <alternativeName>
        <fullName evidence="15">Inactive metallocarboxypeptidase ecm14</fullName>
    </alternativeName>
</protein>
<evidence type="ECO:0000256" key="15">
    <source>
        <dbReference type="ARBA" id="ARBA00026213"/>
    </source>
</evidence>
<evidence type="ECO:0000313" key="19">
    <source>
        <dbReference type="EMBL" id="GJJ12801.1"/>
    </source>
</evidence>
<dbReference type="PROSITE" id="PS00132">
    <property type="entry name" value="CARBOXYPEPT_ZN_1"/>
    <property type="match status" value="1"/>
</dbReference>
<reference evidence="19" key="1">
    <citation type="submission" date="2021-10" db="EMBL/GenBank/DDBJ databases">
        <title>De novo Genome Assembly of Clathrus columnatus (Basidiomycota, Fungi) Using Illumina and Nanopore Sequence Data.</title>
        <authorList>
            <person name="Ogiso-Tanaka E."/>
            <person name="Itagaki H."/>
            <person name="Hosoya T."/>
            <person name="Hosaka K."/>
        </authorList>
    </citation>
    <scope>NUCLEOTIDE SEQUENCE</scope>
    <source>
        <strain evidence="19">MO-923</strain>
    </source>
</reference>
<evidence type="ECO:0000256" key="5">
    <source>
        <dbReference type="ARBA" id="ARBA00022645"/>
    </source>
</evidence>
<evidence type="ECO:0000256" key="4">
    <source>
        <dbReference type="ARBA" id="ARBA00022525"/>
    </source>
</evidence>
<dbReference type="GO" id="GO:0004181">
    <property type="term" value="F:metallocarboxypeptidase activity"/>
    <property type="evidence" value="ECO:0007669"/>
    <property type="project" value="InterPro"/>
</dbReference>
<keyword evidence="9" id="KW-0378">Hydrolase</keyword>
<evidence type="ECO:0000256" key="2">
    <source>
        <dbReference type="ARBA" id="ARBA00004613"/>
    </source>
</evidence>
<dbReference type="PANTHER" id="PTHR11705:SF147">
    <property type="entry name" value="INACTIVE METALLOCARBOXYPEPTIDASE ECM14"/>
    <property type="match status" value="1"/>
</dbReference>